<organism evidence="2">
    <name type="scientific">viral metagenome</name>
    <dbReference type="NCBI Taxonomy" id="1070528"/>
    <lineage>
        <taxon>unclassified sequences</taxon>
        <taxon>metagenomes</taxon>
        <taxon>organismal metagenomes</taxon>
    </lineage>
</organism>
<feature type="region of interest" description="Disordered" evidence="1">
    <location>
        <begin position="85"/>
        <end position="111"/>
    </location>
</feature>
<name>A0A6M3XNX9_9ZZZZ</name>
<reference evidence="2" key="1">
    <citation type="submission" date="2020-03" db="EMBL/GenBank/DDBJ databases">
        <title>The deep terrestrial virosphere.</title>
        <authorList>
            <person name="Holmfeldt K."/>
            <person name="Nilsson E."/>
            <person name="Simone D."/>
            <person name="Lopez-Fernandez M."/>
            <person name="Wu X."/>
            <person name="de Brujin I."/>
            <person name="Lundin D."/>
            <person name="Andersson A."/>
            <person name="Bertilsson S."/>
            <person name="Dopson M."/>
        </authorList>
    </citation>
    <scope>NUCLEOTIDE SEQUENCE</scope>
    <source>
        <strain evidence="2">TM448B01589</strain>
    </source>
</reference>
<proteinExistence type="predicted"/>
<gene>
    <name evidence="2" type="ORF">TM448B01589_0008</name>
</gene>
<dbReference type="EMBL" id="MT144788">
    <property type="protein sequence ID" value="QJH99432.1"/>
    <property type="molecule type" value="Genomic_DNA"/>
</dbReference>
<dbReference type="AlphaFoldDB" id="A0A6M3XNX9"/>
<sequence length="111" mass="12485">MTDYPRERIERAARIYRTAQDAARALGIHAGSFNRLCAQYGIETPNQRKKRKRTTHTELLRKGKGRYLEDQDSLGAPISQMSEKQLAQLAAARERSPIARKDAATGKDASE</sequence>
<evidence type="ECO:0000256" key="1">
    <source>
        <dbReference type="SAM" id="MobiDB-lite"/>
    </source>
</evidence>
<evidence type="ECO:0000313" key="2">
    <source>
        <dbReference type="EMBL" id="QJH99432.1"/>
    </source>
</evidence>
<accession>A0A6M3XNX9</accession>
<feature type="compositionally biased region" description="Basic and acidic residues" evidence="1">
    <location>
        <begin position="92"/>
        <end position="111"/>
    </location>
</feature>
<protein>
    <submittedName>
        <fullName evidence="2">Uncharacterized protein</fullName>
    </submittedName>
</protein>